<dbReference type="SUPFAM" id="SSF50475">
    <property type="entry name" value="FMN-binding split barrel"/>
    <property type="match status" value="1"/>
</dbReference>
<dbReference type="EMBL" id="JAAXKZ010000004">
    <property type="protein sequence ID" value="NMH90393.1"/>
    <property type="molecule type" value="Genomic_DNA"/>
</dbReference>
<evidence type="ECO:0000313" key="2">
    <source>
        <dbReference type="EMBL" id="NMH90393.1"/>
    </source>
</evidence>
<dbReference type="Proteomes" id="UP000586918">
    <property type="component" value="Unassembled WGS sequence"/>
</dbReference>
<dbReference type="Pfam" id="PF01243">
    <property type="entry name" value="PNPOx_N"/>
    <property type="match status" value="1"/>
</dbReference>
<feature type="domain" description="Pyridoxamine 5'-phosphate oxidase N-terminal" evidence="1">
    <location>
        <begin position="16"/>
        <end position="94"/>
    </location>
</feature>
<evidence type="ECO:0000313" key="3">
    <source>
        <dbReference type="Proteomes" id="UP000586918"/>
    </source>
</evidence>
<name>A0A848DCT5_9PSEU</name>
<comment type="caution">
    <text evidence="2">The sequence shown here is derived from an EMBL/GenBank/DDBJ whole genome shotgun (WGS) entry which is preliminary data.</text>
</comment>
<dbReference type="AlphaFoldDB" id="A0A848DCT5"/>
<proteinExistence type="predicted"/>
<keyword evidence="3" id="KW-1185">Reference proteome</keyword>
<sequence length="169" mass="19134">MSRTSQMPLGCQRSMTEGQSIGGLTTVDRHGRPHTSVVSWFRSLDARTCAIAVDRRSRHYENISRENPRVSLLFFCDTEIFSIAGTARVALEEMQYPPFPMASIHVDVDLVVDQTLPDVEFAGPRYRYSERKAHRATVEEAILAELRAGHYGYVRRPEVVTDSRPGLHD</sequence>
<accession>A0A848DCT5</accession>
<organism evidence="2 3">
    <name type="scientific">Pseudonocardia bannensis</name>
    <dbReference type="NCBI Taxonomy" id="630973"/>
    <lineage>
        <taxon>Bacteria</taxon>
        <taxon>Bacillati</taxon>
        <taxon>Actinomycetota</taxon>
        <taxon>Actinomycetes</taxon>
        <taxon>Pseudonocardiales</taxon>
        <taxon>Pseudonocardiaceae</taxon>
        <taxon>Pseudonocardia</taxon>
    </lineage>
</organism>
<dbReference type="InterPro" id="IPR012349">
    <property type="entry name" value="Split_barrel_FMN-bd"/>
</dbReference>
<gene>
    <name evidence="2" type="ORF">HF519_02050</name>
</gene>
<evidence type="ECO:0000259" key="1">
    <source>
        <dbReference type="Pfam" id="PF01243"/>
    </source>
</evidence>
<reference evidence="2 3" key="1">
    <citation type="submission" date="2020-04" db="EMBL/GenBank/DDBJ databases">
        <authorList>
            <person name="Klaysubun C."/>
            <person name="Duangmal K."/>
            <person name="Lipun K."/>
        </authorList>
    </citation>
    <scope>NUCLEOTIDE SEQUENCE [LARGE SCALE GENOMIC DNA]</scope>
    <source>
        <strain evidence="2 3">DSM 45300</strain>
    </source>
</reference>
<dbReference type="Gene3D" id="2.30.110.10">
    <property type="entry name" value="Electron Transport, Fmn-binding Protein, Chain A"/>
    <property type="match status" value="1"/>
</dbReference>
<dbReference type="InterPro" id="IPR011576">
    <property type="entry name" value="Pyridox_Oxase_N"/>
</dbReference>
<dbReference type="RefSeq" id="WP_169409896.1">
    <property type="nucleotide sequence ID" value="NZ_JAAXKZ010000004.1"/>
</dbReference>
<protein>
    <recommendedName>
        <fullName evidence="1">Pyridoxamine 5'-phosphate oxidase N-terminal domain-containing protein</fullName>
    </recommendedName>
</protein>